<dbReference type="AlphaFoldDB" id="A0A1P8Q0L2"/>
<dbReference type="Proteomes" id="UP000187499">
    <property type="component" value="Chromosome"/>
</dbReference>
<sequence length="122" mass="14592">MSKIVVKRIYNKDLPAGYRILVDRLWPRGISKINAKLDLWAKNISPSTELRKWFGHDEDKYEEFEIKYTKEIENNEYTTEFIKIVEEELKKQDVLFLYGAKDEECNNAEVLEEYLNKLINNN</sequence>
<dbReference type="Pfam" id="PF04343">
    <property type="entry name" value="DUF488"/>
    <property type="match status" value="1"/>
</dbReference>
<name>A0A1P8Q0L2_9LACO</name>
<evidence type="ECO:0008006" key="3">
    <source>
        <dbReference type="Google" id="ProtNLM"/>
    </source>
</evidence>
<accession>A0A1P8Q0L2</accession>
<dbReference type="PANTHER" id="PTHR36849">
    <property type="entry name" value="CYTOPLASMIC PROTEIN-RELATED"/>
    <property type="match status" value="1"/>
</dbReference>
<dbReference type="STRING" id="1847728.BTM29_01820"/>
<dbReference type="EMBL" id="CP019323">
    <property type="protein sequence ID" value="APX71365.1"/>
    <property type="molecule type" value="Genomic_DNA"/>
</dbReference>
<dbReference type="KEGG" id="lalw:BTM29_01820"/>
<dbReference type="InterPro" id="IPR007438">
    <property type="entry name" value="DUF488"/>
</dbReference>
<organism evidence="1 2">
    <name type="scientific">Companilactobacillus allii</name>
    <dbReference type="NCBI Taxonomy" id="1847728"/>
    <lineage>
        <taxon>Bacteria</taxon>
        <taxon>Bacillati</taxon>
        <taxon>Bacillota</taxon>
        <taxon>Bacilli</taxon>
        <taxon>Lactobacillales</taxon>
        <taxon>Lactobacillaceae</taxon>
        <taxon>Companilactobacillus</taxon>
    </lineage>
</organism>
<protein>
    <recommendedName>
        <fullName evidence="3">MarR family transcriptional regulator</fullName>
    </recommendedName>
</protein>
<evidence type="ECO:0000313" key="2">
    <source>
        <dbReference type="Proteomes" id="UP000187499"/>
    </source>
</evidence>
<proteinExistence type="predicted"/>
<dbReference type="PANTHER" id="PTHR36849:SF1">
    <property type="entry name" value="CYTOPLASMIC PROTEIN"/>
    <property type="match status" value="1"/>
</dbReference>
<keyword evidence="2" id="KW-1185">Reference proteome</keyword>
<dbReference type="RefSeq" id="WP_076613869.1">
    <property type="nucleotide sequence ID" value="NZ_CP019323.1"/>
</dbReference>
<dbReference type="OrthoDB" id="9790745at2"/>
<reference evidence="2" key="1">
    <citation type="submission" date="2016-12" db="EMBL/GenBank/DDBJ databases">
        <authorList>
            <person name="Jung M.Y."/>
            <person name="Lee S.H."/>
        </authorList>
    </citation>
    <scope>NUCLEOTIDE SEQUENCE [LARGE SCALE GENOMIC DNA]</scope>
    <source>
        <strain evidence="2">WiKim39</strain>
    </source>
</reference>
<dbReference type="InterPro" id="IPR052552">
    <property type="entry name" value="YeaO-like"/>
</dbReference>
<evidence type="ECO:0000313" key="1">
    <source>
        <dbReference type="EMBL" id="APX71365.1"/>
    </source>
</evidence>
<gene>
    <name evidence="1" type="ORF">BTM29_01820</name>
</gene>